<dbReference type="AlphaFoldDB" id="A0A4Q2U717"/>
<dbReference type="InterPro" id="IPR036429">
    <property type="entry name" value="SpoA-like_sf"/>
</dbReference>
<name>A0A4Q2U717_9HYPH</name>
<evidence type="ECO:0000256" key="1">
    <source>
        <dbReference type="ARBA" id="ARBA00004117"/>
    </source>
</evidence>
<keyword evidence="9" id="KW-0472">Membrane</keyword>
<accession>A0A4Q2U717</accession>
<evidence type="ECO:0000256" key="10">
    <source>
        <dbReference type="ARBA" id="ARBA00023143"/>
    </source>
</evidence>
<keyword evidence="14" id="KW-1185">Reference proteome</keyword>
<comment type="subcellular location">
    <subcellularLocation>
        <location evidence="1">Bacterial flagellum basal body</location>
    </subcellularLocation>
    <subcellularLocation>
        <location evidence="2">Cell inner membrane</location>
        <topology evidence="2">Peripheral membrane protein</topology>
    </subcellularLocation>
</comment>
<dbReference type="GO" id="GO:0050918">
    <property type="term" value="P:positive chemotaxis"/>
    <property type="evidence" value="ECO:0007669"/>
    <property type="project" value="TreeGrafter"/>
</dbReference>
<evidence type="ECO:0000256" key="8">
    <source>
        <dbReference type="ARBA" id="ARBA00022779"/>
    </source>
</evidence>
<keyword evidence="5" id="KW-1003">Cell membrane</keyword>
<evidence type="ECO:0000256" key="5">
    <source>
        <dbReference type="ARBA" id="ARBA00022475"/>
    </source>
</evidence>
<reference evidence="13 14" key="2">
    <citation type="submission" date="2019-02" db="EMBL/GenBank/DDBJ databases">
        <title>'Lichenibacterium ramalinii' gen. nov. sp. nov., 'Lichenibacterium minor' gen. nov. sp. nov.</title>
        <authorList>
            <person name="Pankratov T."/>
        </authorList>
    </citation>
    <scope>NUCLEOTIDE SEQUENCE [LARGE SCALE GENOMIC DNA]</scope>
    <source>
        <strain evidence="13 14">RmlP026</strain>
    </source>
</reference>
<dbReference type="OrthoDB" id="9806941at2"/>
<comment type="caution">
    <text evidence="13">The sequence shown here is derived from an EMBL/GenBank/DDBJ whole genome shotgun (WGS) entry which is preliminary data.</text>
</comment>
<evidence type="ECO:0000313" key="13">
    <source>
        <dbReference type="EMBL" id="RYC30807.1"/>
    </source>
</evidence>
<evidence type="ECO:0000259" key="12">
    <source>
        <dbReference type="Pfam" id="PF01052"/>
    </source>
</evidence>
<comment type="similarity">
    <text evidence="3">Belongs to the FliM family.</text>
</comment>
<evidence type="ECO:0000256" key="11">
    <source>
        <dbReference type="ARBA" id="ARBA00025044"/>
    </source>
</evidence>
<dbReference type="EMBL" id="QYBB01000020">
    <property type="protein sequence ID" value="RYC30807.1"/>
    <property type="molecule type" value="Genomic_DNA"/>
</dbReference>
<evidence type="ECO:0000256" key="4">
    <source>
        <dbReference type="ARBA" id="ARBA00021898"/>
    </source>
</evidence>
<evidence type="ECO:0000256" key="6">
    <source>
        <dbReference type="ARBA" id="ARBA00022500"/>
    </source>
</evidence>
<dbReference type="InterPro" id="IPR001543">
    <property type="entry name" value="FliN-like_C"/>
</dbReference>
<feature type="domain" description="Flagellar motor switch protein FliN-like C-terminal" evidence="12">
    <location>
        <begin position="231"/>
        <end position="301"/>
    </location>
</feature>
<keyword evidence="7" id="KW-0997">Cell inner membrane</keyword>
<keyword evidence="6" id="KW-0145">Chemotaxis</keyword>
<dbReference type="Pfam" id="PF02154">
    <property type="entry name" value="FliM"/>
    <property type="match status" value="1"/>
</dbReference>
<dbReference type="Gene3D" id="2.30.330.10">
    <property type="entry name" value="SpoA-like"/>
    <property type="match status" value="1"/>
</dbReference>
<dbReference type="Pfam" id="PF01052">
    <property type="entry name" value="FliMN_C"/>
    <property type="match status" value="1"/>
</dbReference>
<dbReference type="Gene3D" id="3.40.1550.10">
    <property type="entry name" value="CheC-like"/>
    <property type="match status" value="1"/>
</dbReference>
<comment type="function">
    <text evidence="11">FliM is one of three proteins (FliG, FliN, FliM) that forms the rotor-mounted switch complex (C ring), located at the base of the basal body. This complex interacts with the CheY and CheZ chemotaxis proteins, in addition to contacting components of the motor that determine the direction of flagellar rotation.</text>
</comment>
<sequence length="308" mass="32543">MTALSTPLDPSSQAPRRWFDRAAPSLGARMPLFGEAMSLVAAAWTDGFGALTAAPAAFAFSGLAEARVASLPLRRGREPVFAVLDAPGWGTEIALQFDRAFVSAVVEALFGGDDGDEEGAPTGPLTAVERRIAEVIAVQATDALKAGFADVLPSSFVFERVQQKPDLAFLGRPNAAVVVATLTLRALGRTAEIDLVAARAALDGFAERLAVLPADEPENTDPRWSERLEGQVSRAPMTLSALVELDRMTLGALAALKVGQVVTLPRDAAQDVRLVCEGRDLFRCDLGQSGGHYTVRIDEPVPAALAEL</sequence>
<dbReference type="RefSeq" id="WP_129228006.1">
    <property type="nucleotide sequence ID" value="NZ_QYBB01000020.1"/>
</dbReference>
<dbReference type="GO" id="GO:0003774">
    <property type="term" value="F:cytoskeletal motor activity"/>
    <property type="evidence" value="ECO:0007669"/>
    <property type="project" value="InterPro"/>
</dbReference>
<dbReference type="GO" id="GO:0071978">
    <property type="term" value="P:bacterial-type flagellum-dependent swarming motility"/>
    <property type="evidence" value="ECO:0007669"/>
    <property type="project" value="TreeGrafter"/>
</dbReference>
<dbReference type="SUPFAM" id="SSF101801">
    <property type="entry name" value="Surface presentation of antigens (SPOA)"/>
    <property type="match status" value="1"/>
</dbReference>
<dbReference type="InterPro" id="IPR001689">
    <property type="entry name" value="Flag_FliM"/>
</dbReference>
<dbReference type="PANTHER" id="PTHR30034:SF3">
    <property type="entry name" value="FLAGELLAR MOTOR SWITCH PROTEIN FLIM"/>
    <property type="match status" value="1"/>
</dbReference>
<dbReference type="GO" id="GO:0005886">
    <property type="term" value="C:plasma membrane"/>
    <property type="evidence" value="ECO:0007669"/>
    <property type="project" value="UniProtKB-SubCell"/>
</dbReference>
<proteinExistence type="inferred from homology"/>
<evidence type="ECO:0000256" key="3">
    <source>
        <dbReference type="ARBA" id="ARBA00011049"/>
    </source>
</evidence>
<organism evidence="13 14">
    <name type="scientific">Lichenibacterium minor</name>
    <dbReference type="NCBI Taxonomy" id="2316528"/>
    <lineage>
        <taxon>Bacteria</taxon>
        <taxon>Pseudomonadati</taxon>
        <taxon>Pseudomonadota</taxon>
        <taxon>Alphaproteobacteria</taxon>
        <taxon>Hyphomicrobiales</taxon>
        <taxon>Lichenihabitantaceae</taxon>
        <taxon>Lichenibacterium</taxon>
    </lineage>
</organism>
<evidence type="ECO:0000256" key="7">
    <source>
        <dbReference type="ARBA" id="ARBA00022519"/>
    </source>
</evidence>
<evidence type="ECO:0000256" key="2">
    <source>
        <dbReference type="ARBA" id="ARBA00004417"/>
    </source>
</evidence>
<dbReference type="GO" id="GO:0009425">
    <property type="term" value="C:bacterial-type flagellum basal body"/>
    <property type="evidence" value="ECO:0007669"/>
    <property type="project" value="UniProtKB-SubCell"/>
</dbReference>
<protein>
    <recommendedName>
        <fullName evidence="4">Flagellar motor switch protein FliM</fullName>
    </recommendedName>
</protein>
<dbReference type="Proteomes" id="UP000290759">
    <property type="component" value="Unassembled WGS sequence"/>
</dbReference>
<evidence type="ECO:0000256" key="9">
    <source>
        <dbReference type="ARBA" id="ARBA00023136"/>
    </source>
</evidence>
<reference evidence="13 14" key="1">
    <citation type="submission" date="2018-12" db="EMBL/GenBank/DDBJ databases">
        <authorList>
            <person name="Grouzdev D.S."/>
            <person name="Krutkina M.S."/>
        </authorList>
    </citation>
    <scope>NUCLEOTIDE SEQUENCE [LARGE SCALE GENOMIC DNA]</scope>
    <source>
        <strain evidence="13 14">RmlP026</strain>
    </source>
</reference>
<keyword evidence="8" id="KW-0283">Flagellar rotation</keyword>
<dbReference type="PANTHER" id="PTHR30034">
    <property type="entry name" value="FLAGELLAR MOTOR SWITCH PROTEIN FLIM"/>
    <property type="match status" value="1"/>
</dbReference>
<keyword evidence="10" id="KW-0975">Bacterial flagellum</keyword>
<gene>
    <name evidence="13" type="ORF">D3273_16565</name>
</gene>
<dbReference type="InterPro" id="IPR028976">
    <property type="entry name" value="CheC-like_sf"/>
</dbReference>
<evidence type="ECO:0000313" key="14">
    <source>
        <dbReference type="Proteomes" id="UP000290759"/>
    </source>
</evidence>